<dbReference type="InterPro" id="IPR035986">
    <property type="entry name" value="PKD_dom_sf"/>
</dbReference>
<dbReference type="CDD" id="cd00146">
    <property type="entry name" value="PKD"/>
    <property type="match status" value="1"/>
</dbReference>
<dbReference type="GO" id="GO:0005975">
    <property type="term" value="P:carbohydrate metabolic process"/>
    <property type="evidence" value="ECO:0007669"/>
    <property type="project" value="UniProtKB-ARBA"/>
</dbReference>
<name>Q0RKG0_FRAAA</name>
<dbReference type="Gene3D" id="2.60.40.10">
    <property type="entry name" value="Immunoglobulins"/>
    <property type="match status" value="1"/>
</dbReference>
<feature type="domain" description="PKD" evidence="1">
    <location>
        <begin position="579"/>
        <end position="659"/>
    </location>
</feature>
<organism evidence="2 3">
    <name type="scientific">Frankia alni (strain DSM 45986 / CECT 9034 / ACN14a)</name>
    <dbReference type="NCBI Taxonomy" id="326424"/>
    <lineage>
        <taxon>Bacteria</taxon>
        <taxon>Bacillati</taxon>
        <taxon>Actinomycetota</taxon>
        <taxon>Actinomycetes</taxon>
        <taxon>Frankiales</taxon>
        <taxon>Frankiaceae</taxon>
        <taxon>Frankia</taxon>
    </lineage>
</organism>
<evidence type="ECO:0000313" key="3">
    <source>
        <dbReference type="Proteomes" id="UP000000657"/>
    </source>
</evidence>
<dbReference type="EMBL" id="CT573213">
    <property type="protein sequence ID" value="CAJ61998.1"/>
    <property type="molecule type" value="Genomic_DNA"/>
</dbReference>
<dbReference type="InterPro" id="IPR013783">
    <property type="entry name" value="Ig-like_fold"/>
</dbReference>
<evidence type="ECO:0000259" key="1">
    <source>
        <dbReference type="Pfam" id="PF00801"/>
    </source>
</evidence>
<dbReference type="Pfam" id="PF00801">
    <property type="entry name" value="PKD"/>
    <property type="match status" value="1"/>
</dbReference>
<dbReference type="HOGENOM" id="CLU_434023_0_0_11"/>
<dbReference type="SUPFAM" id="SSF49299">
    <property type="entry name" value="PKD domain"/>
    <property type="match status" value="1"/>
</dbReference>
<dbReference type="eggNOG" id="COG3794">
    <property type="taxonomic scope" value="Bacteria"/>
</dbReference>
<dbReference type="AlphaFoldDB" id="Q0RKG0"/>
<accession>Q0RKG0</accession>
<evidence type="ECO:0000313" key="2">
    <source>
        <dbReference type="EMBL" id="CAJ61998.1"/>
    </source>
</evidence>
<protein>
    <recommendedName>
        <fullName evidence="1">PKD domain-containing protein</fullName>
    </recommendedName>
</protein>
<keyword evidence="3" id="KW-1185">Reference proteome</keyword>
<proteinExistence type="predicted"/>
<sequence>MPYIDEDEQRSEPVEHRYVHGGFEGTSTRFAICYPPAARWQGRLFQPLEGANAGHENVNTGPLGQVTGGLEMIFRMGGYAVESNMGHIGDVMDPKAGPDPTIYGYRAAAESARFAKFVAAQIYGAPTAYAYVYGGSGGARRSPLCLAYAPDVWDAALPYMGDAQDGDYGDLRLLRNGTPNFSSMFNVQRVLGERINDVIDAMWPGGSGDPYAGLNTHQREELANVYRIGYPRGDESFIAQPMGQMWLWSSMATRLQADYPHYWENFWTRPGHVGFDQPELVRDDLIELDTTVKRVLYAKDLLEDPTLQTPELGQVRALASLFAAMNNMWHIPMAVQLDEAPDGYILGASVELTSGAAAGRILYVLNGHRDVLLVDSDGEAANLRFSGVEPGDRIRVDNHAFLAYCYYYRHHILPWEPEYDFLRVDGQPIYQQYELPEMSPFMGVRHTGRIEGKLLWVHHTHDSSLWPPQGLGFKANIEREYGVELARTKFRLRWTENAEHVPPNMAASVPGRANTTYLVDYQPIIEQSLADLVDWVENGVEPVDTEYDYRDGAIVLPATAKERRGIQPVVSVTANGGARAEVAVGEPVTLSAHAETPPGAGSIIGIRWDFDGQGTFPRTEDLDGSPAEVTVTTTHAYDAPGTYFATALVESHRDGDATATSRRIPNLASARIIVR</sequence>
<gene>
    <name evidence="2" type="ordered locus">FRAAL3354</name>
</gene>
<dbReference type="Proteomes" id="UP000000657">
    <property type="component" value="Chromosome"/>
</dbReference>
<dbReference type="InterPro" id="IPR000601">
    <property type="entry name" value="PKD_dom"/>
</dbReference>
<reference evidence="2 3" key="1">
    <citation type="journal article" date="2007" name="Genome Res.">
        <title>Genome characteristics of facultatively symbiotic Frankia sp. strains reflect host range and host plant biogeography.</title>
        <authorList>
            <person name="Normand P."/>
            <person name="Lapierre P."/>
            <person name="Tisa L.S."/>
            <person name="Gogarten J.P."/>
            <person name="Alloisio N."/>
            <person name="Bagnarol E."/>
            <person name="Bassi C.A."/>
            <person name="Berry A.M."/>
            <person name="Bickhart D.M."/>
            <person name="Choisne N."/>
            <person name="Couloux A."/>
            <person name="Cournoyer B."/>
            <person name="Cruveiller S."/>
            <person name="Daubin V."/>
            <person name="Demange N."/>
            <person name="Francino M.P."/>
            <person name="Goltsman E."/>
            <person name="Huang Y."/>
            <person name="Kopp O.R."/>
            <person name="Labarre L."/>
            <person name="Lapidus A."/>
            <person name="Lavire C."/>
            <person name="Marechal J."/>
            <person name="Martinez M."/>
            <person name="Mastronunzio J.E."/>
            <person name="Mullin B.C."/>
            <person name="Niemann J."/>
            <person name="Pujic P."/>
            <person name="Rawnsley T."/>
            <person name="Rouy Z."/>
            <person name="Schenowitz C."/>
            <person name="Sellstedt A."/>
            <person name="Tavares F."/>
            <person name="Tomkins J.P."/>
            <person name="Vallenet D."/>
            <person name="Valverde C."/>
            <person name="Wall L.G."/>
            <person name="Wang Y."/>
            <person name="Medigue C."/>
            <person name="Benson D.R."/>
        </authorList>
    </citation>
    <scope>NUCLEOTIDE SEQUENCE [LARGE SCALE GENOMIC DNA]</scope>
    <source>
        <strain evidence="3">DSM 45986 / CECT 9034 / ACN14a</strain>
    </source>
</reference>
<dbReference type="KEGG" id="fal:FRAAL3354"/>